<gene>
    <name evidence="1" type="ORF">IPJ48_07220</name>
</gene>
<accession>A0A9D7FC06</accession>
<proteinExistence type="predicted"/>
<dbReference type="Proteomes" id="UP000886602">
    <property type="component" value="Unassembled WGS sequence"/>
</dbReference>
<name>A0A9D7FC06_9RHOO</name>
<protein>
    <recommendedName>
        <fullName evidence="3">Transposase</fullName>
    </recommendedName>
</protein>
<comment type="caution">
    <text evidence="1">The sequence shown here is derived from an EMBL/GenBank/DDBJ whole genome shotgun (WGS) entry which is preliminary data.</text>
</comment>
<sequence>MIRSTFREGSKVKHTSHGRISGVPLSKLRLIQAAFRGDVILKEDPEALCLLSSREYGASRALLALADEIGLSRSIYSRREPWVRDCLAMIVGRVIYAGSKLALSHQGKNTALWALCGVSGPVDVREHCYAAMDRLLERQEAIQKRLASLHLKDGSLVLYDITSSYFEGEYADSEIVQFGYNRDGKRGHEQMVIGLLCSEAGCPVGVEVFAGTPGCQHGAR</sequence>
<evidence type="ECO:0000313" key="2">
    <source>
        <dbReference type="Proteomes" id="UP000886602"/>
    </source>
</evidence>
<evidence type="ECO:0000313" key="1">
    <source>
        <dbReference type="EMBL" id="MBK7422892.1"/>
    </source>
</evidence>
<dbReference type="AlphaFoldDB" id="A0A9D7FC06"/>
<reference evidence="1" key="1">
    <citation type="submission" date="2020-10" db="EMBL/GenBank/DDBJ databases">
        <title>Connecting structure to function with the recovery of over 1000 high-quality activated sludge metagenome-assembled genomes encoding full-length rRNA genes using long-read sequencing.</title>
        <authorList>
            <person name="Singleton C.M."/>
            <person name="Petriglieri F."/>
            <person name="Kristensen J.M."/>
            <person name="Kirkegaard R.H."/>
            <person name="Michaelsen T.Y."/>
            <person name="Andersen M.H."/>
            <person name="Karst S.M."/>
            <person name="Dueholm M.S."/>
            <person name="Nielsen P.H."/>
            <person name="Albertsen M."/>
        </authorList>
    </citation>
    <scope>NUCLEOTIDE SEQUENCE</scope>
    <source>
        <strain evidence="1">EsbW_18-Q3-R4-48_MAXAC.044</strain>
    </source>
</reference>
<dbReference type="EMBL" id="JADJNC010000010">
    <property type="protein sequence ID" value="MBK7422892.1"/>
    <property type="molecule type" value="Genomic_DNA"/>
</dbReference>
<organism evidence="1 2">
    <name type="scientific">Candidatus Propionivibrio dominans</name>
    <dbReference type="NCBI Taxonomy" id="2954373"/>
    <lineage>
        <taxon>Bacteria</taxon>
        <taxon>Pseudomonadati</taxon>
        <taxon>Pseudomonadota</taxon>
        <taxon>Betaproteobacteria</taxon>
        <taxon>Rhodocyclales</taxon>
        <taxon>Rhodocyclaceae</taxon>
        <taxon>Propionivibrio</taxon>
    </lineage>
</organism>
<evidence type="ECO:0008006" key="3">
    <source>
        <dbReference type="Google" id="ProtNLM"/>
    </source>
</evidence>